<evidence type="ECO:0000313" key="2">
    <source>
        <dbReference type="Proteomes" id="UP001595648"/>
    </source>
</evidence>
<sequence length="95" mass="9754">MDPASAAVMVLLSCSTGEAAVCKPVETAPALYASIDQCRASLADRLANSPNGEIVGRCQSIDPTATASLPADYTTVIVTRGIGAVTSYVVPRRAK</sequence>
<evidence type="ECO:0000313" key="1">
    <source>
        <dbReference type="EMBL" id="MFC3324306.1"/>
    </source>
</evidence>
<name>A0ABV7MTK2_9HYPH</name>
<organism evidence="1 2">
    <name type="scientific">Mesorhizobium cantuariense</name>
    <dbReference type="NCBI Taxonomy" id="1300275"/>
    <lineage>
        <taxon>Bacteria</taxon>
        <taxon>Pseudomonadati</taxon>
        <taxon>Pseudomonadota</taxon>
        <taxon>Alphaproteobacteria</taxon>
        <taxon>Hyphomicrobiales</taxon>
        <taxon>Phyllobacteriaceae</taxon>
        <taxon>Mesorhizobium</taxon>
    </lineage>
</organism>
<reference evidence="2" key="1">
    <citation type="journal article" date="2019" name="Int. J. Syst. Evol. Microbiol.">
        <title>The Global Catalogue of Microorganisms (GCM) 10K type strain sequencing project: providing services to taxonomists for standard genome sequencing and annotation.</title>
        <authorList>
            <consortium name="The Broad Institute Genomics Platform"/>
            <consortium name="The Broad Institute Genome Sequencing Center for Infectious Disease"/>
            <person name="Wu L."/>
            <person name="Ma J."/>
        </authorList>
    </citation>
    <scope>NUCLEOTIDE SEQUENCE [LARGE SCALE GENOMIC DNA]</scope>
    <source>
        <strain evidence="2">ICMP 19515</strain>
    </source>
</reference>
<proteinExistence type="predicted"/>
<gene>
    <name evidence="1" type="ORF">ACFOJ9_21450</name>
</gene>
<dbReference type="EMBL" id="JBHRVD010000001">
    <property type="protein sequence ID" value="MFC3324306.1"/>
    <property type="molecule type" value="Genomic_DNA"/>
</dbReference>
<comment type="caution">
    <text evidence="1">The sequence shown here is derived from an EMBL/GenBank/DDBJ whole genome shotgun (WGS) entry which is preliminary data.</text>
</comment>
<keyword evidence="2" id="KW-1185">Reference proteome</keyword>
<protein>
    <submittedName>
        <fullName evidence="1">Uncharacterized protein</fullName>
    </submittedName>
</protein>
<dbReference type="Proteomes" id="UP001595648">
    <property type="component" value="Unassembled WGS sequence"/>
</dbReference>
<dbReference type="RefSeq" id="WP_378981082.1">
    <property type="nucleotide sequence ID" value="NZ_JBHRVD010000001.1"/>
</dbReference>
<accession>A0ABV7MTK2</accession>